<keyword evidence="3" id="KW-0902">Two-component regulatory system</keyword>
<keyword evidence="5" id="KW-0472">Membrane</keyword>
<feature type="transmembrane region" description="Helical" evidence="5">
    <location>
        <begin position="197"/>
        <end position="218"/>
    </location>
</feature>
<keyword evidence="5" id="KW-0812">Transmembrane</keyword>
<keyword evidence="5" id="KW-1133">Transmembrane helix</keyword>
<organism evidence="7 8">
    <name type="scientific">Nakamurella panacisegetis</name>
    <dbReference type="NCBI Taxonomy" id="1090615"/>
    <lineage>
        <taxon>Bacteria</taxon>
        <taxon>Bacillati</taxon>
        <taxon>Actinomycetota</taxon>
        <taxon>Actinomycetes</taxon>
        <taxon>Nakamurellales</taxon>
        <taxon>Nakamurellaceae</taxon>
        <taxon>Nakamurella</taxon>
    </lineage>
</organism>
<feature type="transmembrane region" description="Helical" evidence="5">
    <location>
        <begin position="131"/>
        <end position="159"/>
    </location>
</feature>
<feature type="domain" description="Histidine kinase" evidence="6">
    <location>
        <begin position="366"/>
        <end position="457"/>
    </location>
</feature>
<feature type="region of interest" description="Disordered" evidence="4">
    <location>
        <begin position="1"/>
        <end position="23"/>
    </location>
</feature>
<sequence>MTAVTTASNPDLATPSLPGRAGPEHRVKVLRSWPEGIDLPSYSPWRRIPEWEPHGLWLRDRPQVEWPDTLFAVNRAPWLLRGMLVLGLILGQATMGGHLGAHLWAAALTVVLAGWVEWWQRWDLSTLGRRLLIIAVQLGLIAGIITVSPIGGIIIWTHYMVCGTFFTGFGLLTSLAASCVLITAVQVGGFAHLGGSWTLTVGLFLFDLAIGIGSIAMANRREEAVLRRNETTRQLLIEQHRNEELQEQLIAQARETGVRDERARLARELHDTVAQGLVAVVTQLEAIPDDALDVSARHRVANAKALAREGLGEARRAVNALRPPALDGVALPDAVRRMLDDWSSVNGIAGALTVAGEPRELAADPELVRVLQEALSNVARHASAGNVAVSVDYLDDEVLLDIHDDGVGFAVDGTDGPSEAGGRGLPGMAERMRLAGGSFGVESEPGAGCVVTAVVPG</sequence>
<protein>
    <submittedName>
        <fullName evidence="7">Signal transduction histidine kinase</fullName>
    </submittedName>
</protein>
<dbReference type="GO" id="GO:0046983">
    <property type="term" value="F:protein dimerization activity"/>
    <property type="evidence" value="ECO:0007669"/>
    <property type="project" value="InterPro"/>
</dbReference>
<dbReference type="InterPro" id="IPR005467">
    <property type="entry name" value="His_kinase_dom"/>
</dbReference>
<dbReference type="Pfam" id="PF02518">
    <property type="entry name" value="HATPase_c"/>
    <property type="match status" value="1"/>
</dbReference>
<dbReference type="InterPro" id="IPR003594">
    <property type="entry name" value="HATPase_dom"/>
</dbReference>
<dbReference type="STRING" id="1090615.SAMN04515671_1767"/>
<dbReference type="AlphaFoldDB" id="A0A1H0LRL0"/>
<dbReference type="EMBL" id="LT629710">
    <property type="protein sequence ID" value="SDO70636.1"/>
    <property type="molecule type" value="Genomic_DNA"/>
</dbReference>
<dbReference type="GO" id="GO:0000155">
    <property type="term" value="F:phosphorelay sensor kinase activity"/>
    <property type="evidence" value="ECO:0007669"/>
    <property type="project" value="InterPro"/>
</dbReference>
<feature type="compositionally biased region" description="Polar residues" evidence="4">
    <location>
        <begin position="1"/>
        <end position="11"/>
    </location>
</feature>
<keyword evidence="2 7" id="KW-0418">Kinase</keyword>
<dbReference type="SUPFAM" id="SSF55874">
    <property type="entry name" value="ATPase domain of HSP90 chaperone/DNA topoisomerase II/histidine kinase"/>
    <property type="match status" value="1"/>
</dbReference>
<reference evidence="7 8" key="1">
    <citation type="submission" date="2016-10" db="EMBL/GenBank/DDBJ databases">
        <authorList>
            <person name="de Groot N.N."/>
        </authorList>
    </citation>
    <scope>NUCLEOTIDE SEQUENCE [LARGE SCALE GENOMIC DNA]</scope>
    <source>
        <strain evidence="8">P4-7,KCTC 19426,CECT 7604</strain>
    </source>
</reference>
<evidence type="ECO:0000256" key="4">
    <source>
        <dbReference type="SAM" id="MobiDB-lite"/>
    </source>
</evidence>
<evidence type="ECO:0000256" key="1">
    <source>
        <dbReference type="ARBA" id="ARBA00022679"/>
    </source>
</evidence>
<gene>
    <name evidence="7" type="ORF">SAMN04515671_1767</name>
</gene>
<dbReference type="OrthoDB" id="144293at2"/>
<dbReference type="PANTHER" id="PTHR24421:SF62">
    <property type="entry name" value="SENSORY TRANSDUCTION HISTIDINE KINASE"/>
    <property type="match status" value="1"/>
</dbReference>
<feature type="transmembrane region" description="Helical" evidence="5">
    <location>
        <begin position="165"/>
        <end position="185"/>
    </location>
</feature>
<evidence type="ECO:0000259" key="6">
    <source>
        <dbReference type="PROSITE" id="PS50109"/>
    </source>
</evidence>
<evidence type="ECO:0000313" key="7">
    <source>
        <dbReference type="EMBL" id="SDO70636.1"/>
    </source>
</evidence>
<dbReference type="InterPro" id="IPR036890">
    <property type="entry name" value="HATPase_C_sf"/>
</dbReference>
<dbReference type="SMART" id="SM00387">
    <property type="entry name" value="HATPase_c"/>
    <property type="match status" value="1"/>
</dbReference>
<evidence type="ECO:0000256" key="5">
    <source>
        <dbReference type="SAM" id="Phobius"/>
    </source>
</evidence>
<evidence type="ECO:0000313" key="8">
    <source>
        <dbReference type="Proteomes" id="UP000198741"/>
    </source>
</evidence>
<dbReference type="InterPro" id="IPR011712">
    <property type="entry name" value="Sig_transdc_His_kin_sub3_dim/P"/>
</dbReference>
<evidence type="ECO:0000256" key="3">
    <source>
        <dbReference type="ARBA" id="ARBA00023012"/>
    </source>
</evidence>
<keyword evidence="1" id="KW-0808">Transferase</keyword>
<dbReference type="PROSITE" id="PS50109">
    <property type="entry name" value="HIS_KIN"/>
    <property type="match status" value="1"/>
</dbReference>
<evidence type="ECO:0000256" key="2">
    <source>
        <dbReference type="ARBA" id="ARBA00022777"/>
    </source>
</evidence>
<dbReference type="Proteomes" id="UP000198741">
    <property type="component" value="Chromosome I"/>
</dbReference>
<name>A0A1H0LRL0_9ACTN</name>
<dbReference type="InterPro" id="IPR050482">
    <property type="entry name" value="Sensor_HK_TwoCompSys"/>
</dbReference>
<accession>A0A1H0LRL0</accession>
<dbReference type="PANTHER" id="PTHR24421">
    <property type="entry name" value="NITRATE/NITRITE SENSOR PROTEIN NARX-RELATED"/>
    <property type="match status" value="1"/>
</dbReference>
<dbReference type="Gene3D" id="1.20.5.1930">
    <property type="match status" value="1"/>
</dbReference>
<dbReference type="CDD" id="cd16917">
    <property type="entry name" value="HATPase_UhpB-NarQ-NarX-like"/>
    <property type="match status" value="1"/>
</dbReference>
<proteinExistence type="predicted"/>
<keyword evidence="8" id="KW-1185">Reference proteome</keyword>
<feature type="transmembrane region" description="Helical" evidence="5">
    <location>
        <begin position="101"/>
        <end position="119"/>
    </location>
</feature>
<dbReference type="Pfam" id="PF07730">
    <property type="entry name" value="HisKA_3"/>
    <property type="match status" value="1"/>
</dbReference>
<dbReference type="Gene3D" id="3.30.565.10">
    <property type="entry name" value="Histidine kinase-like ATPase, C-terminal domain"/>
    <property type="match status" value="1"/>
</dbReference>
<dbReference type="GO" id="GO:0016020">
    <property type="term" value="C:membrane"/>
    <property type="evidence" value="ECO:0007669"/>
    <property type="project" value="InterPro"/>
</dbReference>